<evidence type="ECO:0000256" key="6">
    <source>
        <dbReference type="ARBA" id="ARBA00022505"/>
    </source>
</evidence>
<dbReference type="SUPFAM" id="SSF53218">
    <property type="entry name" value="Molybdenum cofactor biosynthesis proteins"/>
    <property type="match status" value="1"/>
</dbReference>
<dbReference type="Pfam" id="PF03454">
    <property type="entry name" value="MoeA_C"/>
    <property type="match status" value="1"/>
</dbReference>
<dbReference type="Gene3D" id="3.40.980.10">
    <property type="entry name" value="MoaB/Mog-like domain"/>
    <property type="match status" value="1"/>
</dbReference>
<evidence type="ECO:0000256" key="4">
    <source>
        <dbReference type="ARBA" id="ARBA00013269"/>
    </source>
</evidence>
<feature type="domain" description="MoaB/Mog" evidence="10">
    <location>
        <begin position="173"/>
        <end position="310"/>
    </location>
</feature>
<comment type="pathway">
    <text evidence="2 9">Cofactor biosynthesis; molybdopterin biosynthesis.</text>
</comment>
<dbReference type="AlphaFoldDB" id="A0A2T6BS36"/>
<comment type="cofactor">
    <cofactor evidence="9">
        <name>Mg(2+)</name>
        <dbReference type="ChEBI" id="CHEBI:18420"/>
    </cofactor>
</comment>
<dbReference type="OrthoDB" id="9804758at2"/>
<dbReference type="GO" id="GO:0005829">
    <property type="term" value="C:cytosol"/>
    <property type="evidence" value="ECO:0007669"/>
    <property type="project" value="TreeGrafter"/>
</dbReference>
<sequence length="616" mass="67439">MRNTRSGNVPIEEAIRRLLGAVEFHPETETIPVAEARGRVTAEPVLARSSTPPFSAAAMDGIALRSETVVTATPSRPVRLKEGRDFTFINTGEPMPGFADSVVMIEKVTVPEEGWVEVREAVPPFKHVRQPGEDVAEGEVVLPARHRIRPVDLGALLAAGVEELPVLRRPRVAIIPTGSEMVSPGIPLKRGQLREFNGTAFAGFLEEWGADPERRNVVPDRKEAIYRAVLDAAAACDMVVVNAGSSAGSRDYTPEVLDELGTVLLHGVAARPGHPVVLAVVKGVPVLGLPGYPVSAYLSLNWFARPLIRHWFGEGEERPRQVEARLTREVRTKTGSEDFIRMRVSCVNGEYVAAPLPRGAGVTLSMVRADAWLRVPADSHGYRSGDRVRLEIARPLESIRRTLSLTGCDDPLLDRLGAIVPLFWKGGSVSREFTGDRAGLSMLYRGDCHAVAVHGEGWQEEWQREGIRLARVRLAHREMGWVTVSHMDGTEPWGPDTRFIRRPPESETERKLEARLKGSLRFSPGERVEPSHWKAAASISEGTADLTVGPRSAARAFGLGFMPLWTEPLDLILPVRFLESGGGRALLEALRSGEFRGEAERLGGYDTSESGEVTVL</sequence>
<keyword evidence="6 9" id="KW-0500">Molybdenum</keyword>
<dbReference type="InterPro" id="IPR036425">
    <property type="entry name" value="MoaB/Mog-like_dom_sf"/>
</dbReference>
<dbReference type="Gene3D" id="3.90.105.10">
    <property type="entry name" value="Molybdopterin biosynthesis moea protein, domain 2"/>
    <property type="match status" value="1"/>
</dbReference>
<evidence type="ECO:0000256" key="9">
    <source>
        <dbReference type="RuleBase" id="RU365090"/>
    </source>
</evidence>
<dbReference type="UniPathway" id="UPA00344"/>
<dbReference type="PANTHER" id="PTHR10192">
    <property type="entry name" value="MOLYBDOPTERIN BIOSYNTHESIS PROTEIN"/>
    <property type="match status" value="1"/>
</dbReference>
<dbReference type="GO" id="GO:0046872">
    <property type="term" value="F:metal ion binding"/>
    <property type="evidence" value="ECO:0007669"/>
    <property type="project" value="UniProtKB-UniRule"/>
</dbReference>
<organism evidence="11 12">
    <name type="scientific">Melghirimyces profundicolus</name>
    <dbReference type="NCBI Taxonomy" id="1242148"/>
    <lineage>
        <taxon>Bacteria</taxon>
        <taxon>Bacillati</taxon>
        <taxon>Bacillota</taxon>
        <taxon>Bacilli</taxon>
        <taxon>Bacillales</taxon>
        <taxon>Thermoactinomycetaceae</taxon>
        <taxon>Melghirimyces</taxon>
    </lineage>
</organism>
<evidence type="ECO:0000256" key="2">
    <source>
        <dbReference type="ARBA" id="ARBA00005046"/>
    </source>
</evidence>
<dbReference type="Pfam" id="PF00994">
    <property type="entry name" value="MoCF_biosynth"/>
    <property type="match status" value="1"/>
</dbReference>
<accession>A0A2T6BS36</accession>
<evidence type="ECO:0000256" key="3">
    <source>
        <dbReference type="ARBA" id="ARBA00010763"/>
    </source>
</evidence>
<dbReference type="InterPro" id="IPR005111">
    <property type="entry name" value="MoeA_C_domain_IV"/>
</dbReference>
<keyword evidence="9" id="KW-0479">Metal-binding</keyword>
<dbReference type="SUPFAM" id="SSF63867">
    <property type="entry name" value="MoeA C-terminal domain-like"/>
    <property type="match status" value="1"/>
</dbReference>
<evidence type="ECO:0000256" key="8">
    <source>
        <dbReference type="ARBA" id="ARBA00047317"/>
    </source>
</evidence>
<dbReference type="EMBL" id="QBKR01000014">
    <property type="protein sequence ID" value="PTX58856.1"/>
    <property type="molecule type" value="Genomic_DNA"/>
</dbReference>
<dbReference type="CDD" id="cd00887">
    <property type="entry name" value="MoeA"/>
    <property type="match status" value="1"/>
</dbReference>
<protein>
    <recommendedName>
        <fullName evidence="5 9">Molybdopterin molybdenumtransferase</fullName>
        <ecNumber evidence="4 9">2.10.1.1</ecNumber>
    </recommendedName>
</protein>
<evidence type="ECO:0000313" key="11">
    <source>
        <dbReference type="EMBL" id="PTX58856.1"/>
    </source>
</evidence>
<dbReference type="Pfam" id="PF03453">
    <property type="entry name" value="MoeA_N"/>
    <property type="match status" value="1"/>
</dbReference>
<keyword evidence="9" id="KW-0808">Transferase</keyword>
<dbReference type="Pfam" id="PF12727">
    <property type="entry name" value="PBP_like"/>
    <property type="match status" value="1"/>
</dbReference>
<dbReference type="NCBIfam" id="TIGR00177">
    <property type="entry name" value="molyb_syn"/>
    <property type="match status" value="1"/>
</dbReference>
<comment type="caution">
    <text evidence="11">The sequence shown here is derived from an EMBL/GenBank/DDBJ whole genome shotgun (WGS) entry which is preliminary data.</text>
</comment>
<comment type="catalytic activity">
    <reaction evidence="8">
        <text>adenylyl-molybdopterin + molybdate = Mo-molybdopterin + AMP + H(+)</text>
        <dbReference type="Rhea" id="RHEA:35047"/>
        <dbReference type="ChEBI" id="CHEBI:15378"/>
        <dbReference type="ChEBI" id="CHEBI:36264"/>
        <dbReference type="ChEBI" id="CHEBI:62727"/>
        <dbReference type="ChEBI" id="CHEBI:71302"/>
        <dbReference type="ChEBI" id="CHEBI:456215"/>
        <dbReference type="EC" id="2.10.1.1"/>
    </reaction>
</comment>
<dbReference type="RefSeq" id="WP_146172163.1">
    <property type="nucleotide sequence ID" value="NZ_QBKR01000014.1"/>
</dbReference>
<dbReference type="PANTHER" id="PTHR10192:SF16">
    <property type="entry name" value="MOLYBDOPTERIN MOLYBDENUMTRANSFERASE"/>
    <property type="match status" value="1"/>
</dbReference>
<keyword evidence="7 9" id="KW-0501">Molybdenum cofactor biosynthesis</keyword>
<proteinExistence type="inferred from homology"/>
<evidence type="ECO:0000256" key="1">
    <source>
        <dbReference type="ARBA" id="ARBA00002901"/>
    </source>
</evidence>
<name>A0A2T6BS36_9BACL</name>
<evidence type="ECO:0000256" key="5">
    <source>
        <dbReference type="ARBA" id="ARBA00021108"/>
    </source>
</evidence>
<dbReference type="Gene3D" id="2.40.340.10">
    <property type="entry name" value="MoeA, C-terminal, domain IV"/>
    <property type="match status" value="1"/>
</dbReference>
<evidence type="ECO:0000256" key="7">
    <source>
        <dbReference type="ARBA" id="ARBA00023150"/>
    </source>
</evidence>
<dbReference type="GO" id="GO:0006777">
    <property type="term" value="P:Mo-molybdopterin cofactor biosynthetic process"/>
    <property type="evidence" value="ECO:0007669"/>
    <property type="project" value="UniProtKB-UniRule"/>
</dbReference>
<dbReference type="InterPro" id="IPR005110">
    <property type="entry name" value="MoeA_linker/N"/>
</dbReference>
<dbReference type="GO" id="GO:0061599">
    <property type="term" value="F:molybdopterin molybdotransferase activity"/>
    <property type="evidence" value="ECO:0007669"/>
    <property type="project" value="UniProtKB-UniRule"/>
</dbReference>
<reference evidence="11 12" key="1">
    <citation type="submission" date="2018-04" db="EMBL/GenBank/DDBJ databases">
        <title>Genomic Encyclopedia of Archaeal and Bacterial Type Strains, Phase II (KMG-II): from individual species to whole genera.</title>
        <authorList>
            <person name="Goeker M."/>
        </authorList>
    </citation>
    <scope>NUCLEOTIDE SEQUENCE [LARGE SCALE GENOMIC DNA]</scope>
    <source>
        <strain evidence="11 12">DSM 45787</strain>
    </source>
</reference>
<dbReference type="InterPro" id="IPR036688">
    <property type="entry name" value="MoeA_C_domain_IV_sf"/>
</dbReference>
<dbReference type="Proteomes" id="UP000244240">
    <property type="component" value="Unassembled WGS sequence"/>
</dbReference>
<dbReference type="SMART" id="SM00852">
    <property type="entry name" value="MoCF_biosynth"/>
    <property type="match status" value="1"/>
</dbReference>
<dbReference type="InterPro" id="IPR024370">
    <property type="entry name" value="PBP_domain"/>
</dbReference>
<dbReference type="InterPro" id="IPR038987">
    <property type="entry name" value="MoeA-like"/>
</dbReference>
<dbReference type="InterPro" id="IPR036135">
    <property type="entry name" value="MoeA_linker/N_sf"/>
</dbReference>
<keyword evidence="12" id="KW-1185">Reference proteome</keyword>
<dbReference type="InterPro" id="IPR001453">
    <property type="entry name" value="MoaB/Mog_dom"/>
</dbReference>
<gene>
    <name evidence="11" type="ORF">C8P63_11438</name>
</gene>
<keyword evidence="9" id="KW-0460">Magnesium</keyword>
<comment type="similarity">
    <text evidence="3 9">Belongs to the MoeA family.</text>
</comment>
<dbReference type="Gene3D" id="2.170.190.11">
    <property type="entry name" value="Molybdopterin biosynthesis moea protein, domain 3"/>
    <property type="match status" value="1"/>
</dbReference>
<comment type="function">
    <text evidence="1 9">Catalyzes the insertion of molybdate into adenylated molybdopterin with the concomitant release of AMP.</text>
</comment>
<dbReference type="EC" id="2.10.1.1" evidence="4 9"/>
<evidence type="ECO:0000313" key="12">
    <source>
        <dbReference type="Proteomes" id="UP000244240"/>
    </source>
</evidence>
<evidence type="ECO:0000259" key="10">
    <source>
        <dbReference type="SMART" id="SM00852"/>
    </source>
</evidence>
<dbReference type="SUPFAM" id="SSF63882">
    <property type="entry name" value="MoeA N-terminal region -like"/>
    <property type="match status" value="1"/>
</dbReference>